<name>A0A1Q9CYB9_SYMMI</name>
<dbReference type="Proteomes" id="UP000186817">
    <property type="component" value="Unassembled WGS sequence"/>
</dbReference>
<reference evidence="3 4" key="1">
    <citation type="submission" date="2016-02" db="EMBL/GenBank/DDBJ databases">
        <title>Genome analysis of coral dinoflagellate symbionts highlights evolutionary adaptations to a symbiotic lifestyle.</title>
        <authorList>
            <person name="Aranda M."/>
            <person name="Li Y."/>
            <person name="Liew Y.J."/>
            <person name="Baumgarten S."/>
            <person name="Simakov O."/>
            <person name="Wilson M."/>
            <person name="Piel J."/>
            <person name="Ashoor H."/>
            <person name="Bougouffa S."/>
            <person name="Bajic V.B."/>
            <person name="Ryu T."/>
            <person name="Ravasi T."/>
            <person name="Bayer T."/>
            <person name="Micklem G."/>
            <person name="Kim H."/>
            <person name="Bhak J."/>
            <person name="Lajeunesse T.C."/>
            <person name="Voolstra C.R."/>
        </authorList>
    </citation>
    <scope>NUCLEOTIDE SEQUENCE [LARGE SCALE GENOMIC DNA]</scope>
    <source>
        <strain evidence="3 4">CCMP2467</strain>
    </source>
</reference>
<dbReference type="AlphaFoldDB" id="A0A1Q9CYB9"/>
<sequence>MPLAASIGEADHASNCMGMWARRLLGQESPRPPAKGAPPKATSGAAPSPPTPAPTAPTAEPAPEEVDDDEDSDVELTAEERAEVARIEEECFALERRMRDLSVTQQRSLLENLANASSALIGGLLADTVRRTAQMRSKGAKGEGRTAWVSSIGSIGWNNKESPGPRKMLTGVGRTALRNPPRDTVLYWAELYFAFDYDRCRAASRAC</sequence>
<feature type="region of interest" description="Disordered" evidence="2">
    <location>
        <begin position="21"/>
        <end position="74"/>
    </location>
</feature>
<evidence type="ECO:0000256" key="1">
    <source>
        <dbReference type="SAM" id="Coils"/>
    </source>
</evidence>
<dbReference type="EMBL" id="LSRX01000836">
    <property type="protein sequence ID" value="OLP87906.1"/>
    <property type="molecule type" value="Genomic_DNA"/>
</dbReference>
<dbReference type="OrthoDB" id="10588695at2759"/>
<gene>
    <name evidence="3" type="ORF">AK812_SmicGene30818</name>
</gene>
<evidence type="ECO:0000256" key="2">
    <source>
        <dbReference type="SAM" id="MobiDB-lite"/>
    </source>
</evidence>
<comment type="caution">
    <text evidence="3">The sequence shown here is derived from an EMBL/GenBank/DDBJ whole genome shotgun (WGS) entry which is preliminary data.</text>
</comment>
<evidence type="ECO:0000313" key="4">
    <source>
        <dbReference type="Proteomes" id="UP000186817"/>
    </source>
</evidence>
<keyword evidence="4" id="KW-1185">Reference proteome</keyword>
<proteinExistence type="predicted"/>
<feature type="compositionally biased region" description="Acidic residues" evidence="2">
    <location>
        <begin position="62"/>
        <end position="74"/>
    </location>
</feature>
<protein>
    <submittedName>
        <fullName evidence="3">Uncharacterized protein</fullName>
    </submittedName>
</protein>
<evidence type="ECO:0000313" key="3">
    <source>
        <dbReference type="EMBL" id="OLP87906.1"/>
    </source>
</evidence>
<organism evidence="3 4">
    <name type="scientific">Symbiodinium microadriaticum</name>
    <name type="common">Dinoflagellate</name>
    <name type="synonym">Zooxanthella microadriatica</name>
    <dbReference type="NCBI Taxonomy" id="2951"/>
    <lineage>
        <taxon>Eukaryota</taxon>
        <taxon>Sar</taxon>
        <taxon>Alveolata</taxon>
        <taxon>Dinophyceae</taxon>
        <taxon>Suessiales</taxon>
        <taxon>Symbiodiniaceae</taxon>
        <taxon>Symbiodinium</taxon>
    </lineage>
</organism>
<keyword evidence="1" id="KW-0175">Coiled coil</keyword>
<feature type="compositionally biased region" description="Low complexity" evidence="2">
    <location>
        <begin position="37"/>
        <end position="46"/>
    </location>
</feature>
<accession>A0A1Q9CYB9</accession>
<feature type="coiled-coil region" evidence="1">
    <location>
        <begin position="77"/>
        <end position="104"/>
    </location>
</feature>